<dbReference type="PANTHER" id="PTHR37749">
    <property type="entry name" value="TRANSMEMBRANE PROTEIN"/>
    <property type="match status" value="1"/>
</dbReference>
<dbReference type="Proteomes" id="UP000008022">
    <property type="component" value="Unassembled WGS sequence"/>
</dbReference>
<name>A0A0E0NNH3_ORYRU</name>
<accession>A0A0E0NNH3</accession>
<keyword evidence="2" id="KW-1133">Transmembrane helix</keyword>
<sequence length="192" mass="20729">MAAYHSRQNFMVLMAAADPLPPIRSRSRSCSCSFWVDELGAGLLFAFHSSYLYRPGRADFELGLLSFVDGVEKRTSSLRHQHSGGVCVVPVYASCSASDPTASLPDLRLLSSSDDLLLLLLPSSKTTRQRERQAMELEAPSPARYLVGAAIMMAGVVLPLAYMIFRSKRSSSSSTAVAASSAPSSSFSKQTK</sequence>
<feature type="transmembrane region" description="Helical" evidence="2">
    <location>
        <begin position="145"/>
        <end position="165"/>
    </location>
</feature>
<keyword evidence="2" id="KW-0472">Membrane</keyword>
<dbReference type="GO" id="GO:0005794">
    <property type="term" value="C:Golgi apparatus"/>
    <property type="evidence" value="ECO:0007669"/>
    <property type="project" value="TreeGrafter"/>
</dbReference>
<protein>
    <submittedName>
        <fullName evidence="3">Uncharacterized protein</fullName>
    </submittedName>
</protein>
<dbReference type="eggNOG" id="ENOG502S701">
    <property type="taxonomic scope" value="Eukaryota"/>
</dbReference>
<reference evidence="3" key="2">
    <citation type="submission" date="2015-06" db="UniProtKB">
        <authorList>
            <consortium name="EnsemblPlants"/>
        </authorList>
    </citation>
    <scope>IDENTIFICATION</scope>
</reference>
<feature type="region of interest" description="Disordered" evidence="1">
    <location>
        <begin position="171"/>
        <end position="192"/>
    </location>
</feature>
<reference evidence="4" key="1">
    <citation type="submission" date="2013-06" db="EMBL/GenBank/DDBJ databases">
        <authorList>
            <person name="Zhao Q."/>
        </authorList>
    </citation>
    <scope>NUCLEOTIDE SEQUENCE</scope>
    <source>
        <strain evidence="4">cv. W1943</strain>
    </source>
</reference>
<evidence type="ECO:0000313" key="4">
    <source>
        <dbReference type="Proteomes" id="UP000008022"/>
    </source>
</evidence>
<keyword evidence="2" id="KW-0812">Transmembrane</keyword>
<evidence type="ECO:0000313" key="3">
    <source>
        <dbReference type="EnsemblPlants" id="ORUFI03G00230.1"/>
    </source>
</evidence>
<organism evidence="3 4">
    <name type="scientific">Oryza rufipogon</name>
    <name type="common">Brownbeard rice</name>
    <name type="synonym">Asian wild rice</name>
    <dbReference type="NCBI Taxonomy" id="4529"/>
    <lineage>
        <taxon>Eukaryota</taxon>
        <taxon>Viridiplantae</taxon>
        <taxon>Streptophyta</taxon>
        <taxon>Embryophyta</taxon>
        <taxon>Tracheophyta</taxon>
        <taxon>Spermatophyta</taxon>
        <taxon>Magnoliopsida</taxon>
        <taxon>Liliopsida</taxon>
        <taxon>Poales</taxon>
        <taxon>Poaceae</taxon>
        <taxon>BOP clade</taxon>
        <taxon>Oryzoideae</taxon>
        <taxon>Oryzeae</taxon>
        <taxon>Oryzinae</taxon>
        <taxon>Oryza</taxon>
    </lineage>
</organism>
<dbReference type="PANTHER" id="PTHR37749:SF1">
    <property type="entry name" value="TRANSMEMBRANE PROTEIN"/>
    <property type="match status" value="1"/>
</dbReference>
<dbReference type="Gramene" id="ORUFI03G00230.1">
    <property type="protein sequence ID" value="ORUFI03G00230.1"/>
    <property type="gene ID" value="ORUFI03G00230"/>
</dbReference>
<evidence type="ECO:0000256" key="1">
    <source>
        <dbReference type="SAM" id="MobiDB-lite"/>
    </source>
</evidence>
<keyword evidence="4" id="KW-1185">Reference proteome</keyword>
<proteinExistence type="predicted"/>
<dbReference type="AlphaFoldDB" id="A0A0E0NNH3"/>
<evidence type="ECO:0000256" key="2">
    <source>
        <dbReference type="SAM" id="Phobius"/>
    </source>
</evidence>
<dbReference type="EnsemblPlants" id="ORUFI03G00230.1">
    <property type="protein sequence ID" value="ORUFI03G00230.1"/>
    <property type="gene ID" value="ORUFI03G00230"/>
</dbReference>
<dbReference type="HOGENOM" id="CLU_122136_0_0_1"/>